<name>A0AA40KAY6_9PEZI</name>
<evidence type="ECO:0000313" key="2">
    <source>
        <dbReference type="EMBL" id="KAK0752415.1"/>
    </source>
</evidence>
<gene>
    <name evidence="2" type="ORF">B0T18DRAFT_319268</name>
</gene>
<protein>
    <submittedName>
        <fullName evidence="2">Telomere capping, CST complex subunit-domain-containing protein</fullName>
    </submittedName>
</protein>
<reference evidence="2" key="1">
    <citation type="submission" date="2023-06" db="EMBL/GenBank/DDBJ databases">
        <title>Genome-scale phylogeny and comparative genomics of the fungal order Sordariales.</title>
        <authorList>
            <consortium name="Lawrence Berkeley National Laboratory"/>
            <person name="Hensen N."/>
            <person name="Bonometti L."/>
            <person name="Westerberg I."/>
            <person name="Brannstrom I.O."/>
            <person name="Guillou S."/>
            <person name="Cros-Aarteil S."/>
            <person name="Calhoun S."/>
            <person name="Haridas S."/>
            <person name="Kuo A."/>
            <person name="Mondo S."/>
            <person name="Pangilinan J."/>
            <person name="Riley R."/>
            <person name="LaButti K."/>
            <person name="Andreopoulos B."/>
            <person name="Lipzen A."/>
            <person name="Chen C."/>
            <person name="Yanf M."/>
            <person name="Daum C."/>
            <person name="Ng V."/>
            <person name="Clum A."/>
            <person name="Steindorff A."/>
            <person name="Ohm R."/>
            <person name="Martin F."/>
            <person name="Silar P."/>
            <person name="Natvig D."/>
            <person name="Lalanne C."/>
            <person name="Gautier V."/>
            <person name="Ament-velasquez S.L."/>
            <person name="Kruys A."/>
            <person name="Hutchinson M.I."/>
            <person name="Powell A.J."/>
            <person name="Barry K."/>
            <person name="Miller A.N."/>
            <person name="Grigoriev I.V."/>
            <person name="Debuchy R."/>
            <person name="Gladieux P."/>
            <person name="Thoren M.H."/>
            <person name="Johannesson H."/>
        </authorList>
    </citation>
    <scope>NUCLEOTIDE SEQUENCE</scope>
    <source>
        <strain evidence="2">SMH3187-1</strain>
    </source>
</reference>
<dbReference type="AlphaFoldDB" id="A0AA40KAY6"/>
<dbReference type="Pfam" id="PF12658">
    <property type="entry name" value="Ten1"/>
    <property type="match status" value="1"/>
</dbReference>
<organism evidence="2 3">
    <name type="scientific">Schizothecium vesticola</name>
    <dbReference type="NCBI Taxonomy" id="314040"/>
    <lineage>
        <taxon>Eukaryota</taxon>
        <taxon>Fungi</taxon>
        <taxon>Dikarya</taxon>
        <taxon>Ascomycota</taxon>
        <taxon>Pezizomycotina</taxon>
        <taxon>Sordariomycetes</taxon>
        <taxon>Sordariomycetidae</taxon>
        <taxon>Sordariales</taxon>
        <taxon>Schizotheciaceae</taxon>
        <taxon>Schizothecium</taxon>
    </lineage>
</organism>
<comment type="caution">
    <text evidence="2">The sequence shown here is derived from an EMBL/GenBank/DDBJ whole genome shotgun (WGS) entry which is preliminary data.</text>
</comment>
<feature type="region of interest" description="Disordered" evidence="1">
    <location>
        <begin position="123"/>
        <end position="149"/>
    </location>
</feature>
<dbReference type="GO" id="GO:1990879">
    <property type="term" value="C:CST complex"/>
    <property type="evidence" value="ECO:0007669"/>
    <property type="project" value="InterPro"/>
</dbReference>
<feature type="non-terminal residue" evidence="2">
    <location>
        <position position="1"/>
    </location>
</feature>
<dbReference type="InterPro" id="IPR024222">
    <property type="entry name" value="Ten1_fungal"/>
</dbReference>
<accession>A0AA40KAY6</accession>
<keyword evidence="3" id="KW-1185">Reference proteome</keyword>
<dbReference type="EMBL" id="JAUKUD010000002">
    <property type="protein sequence ID" value="KAK0752415.1"/>
    <property type="molecule type" value="Genomic_DNA"/>
</dbReference>
<dbReference type="Gene3D" id="2.40.50.140">
    <property type="entry name" value="Nucleic acid-binding proteins"/>
    <property type="match status" value="1"/>
</dbReference>
<evidence type="ECO:0000256" key="1">
    <source>
        <dbReference type="SAM" id="MobiDB-lite"/>
    </source>
</evidence>
<sequence length="149" mass="15505">PSQLCLLSSLPFKEAGDKVRFLGCVSSYSISSATLTLIHPRPDDRSPVRALVNVDLVLARLGSEQTRVGEWVNVLGYITSVPSIGSKPADGPRTPTVSVQALLLWSAGSVDLQKYEASAQSLAAGNDGANSGNLLSGSLSRNGGSRPGQ</sequence>
<dbReference type="GO" id="GO:0016233">
    <property type="term" value="P:telomere capping"/>
    <property type="evidence" value="ECO:0007669"/>
    <property type="project" value="InterPro"/>
</dbReference>
<dbReference type="GO" id="GO:0043047">
    <property type="term" value="F:single-stranded telomeric DNA binding"/>
    <property type="evidence" value="ECO:0007669"/>
    <property type="project" value="InterPro"/>
</dbReference>
<dbReference type="Proteomes" id="UP001172155">
    <property type="component" value="Unassembled WGS sequence"/>
</dbReference>
<evidence type="ECO:0000313" key="3">
    <source>
        <dbReference type="Proteomes" id="UP001172155"/>
    </source>
</evidence>
<dbReference type="InterPro" id="IPR012340">
    <property type="entry name" value="NA-bd_OB-fold"/>
</dbReference>
<proteinExistence type="predicted"/>